<organism evidence="5 6">
    <name type="scientific">Aspergillus ibericus CBS 121593</name>
    <dbReference type="NCBI Taxonomy" id="1448316"/>
    <lineage>
        <taxon>Eukaryota</taxon>
        <taxon>Fungi</taxon>
        <taxon>Dikarya</taxon>
        <taxon>Ascomycota</taxon>
        <taxon>Pezizomycotina</taxon>
        <taxon>Eurotiomycetes</taxon>
        <taxon>Eurotiomycetidae</taxon>
        <taxon>Eurotiales</taxon>
        <taxon>Aspergillaceae</taxon>
        <taxon>Aspergillus</taxon>
        <taxon>Aspergillus subgen. Circumdati</taxon>
    </lineage>
</organism>
<gene>
    <name evidence="5" type="ORF">BO80DRAFT_429931</name>
</gene>
<evidence type="ECO:0000313" key="5">
    <source>
        <dbReference type="EMBL" id="RAK95401.1"/>
    </source>
</evidence>
<dbReference type="AlphaFoldDB" id="A0A395GIV3"/>
<dbReference type="Proteomes" id="UP000249402">
    <property type="component" value="Unassembled WGS sequence"/>
</dbReference>
<name>A0A395GIV3_9EURO</name>
<dbReference type="RefSeq" id="XP_025569729.1">
    <property type="nucleotide sequence ID" value="XM_025720591.1"/>
</dbReference>
<proteinExistence type="inferred from homology"/>
<dbReference type="EMBL" id="KZ824494">
    <property type="protein sequence ID" value="RAK95401.1"/>
    <property type="molecule type" value="Genomic_DNA"/>
</dbReference>
<accession>A0A395GIV3</accession>
<keyword evidence="3" id="KW-0143">Chaperone</keyword>
<protein>
    <recommendedName>
        <fullName evidence="7">Synembryn</fullName>
    </recommendedName>
</protein>
<dbReference type="Pfam" id="PF10165">
    <property type="entry name" value="Ric8"/>
    <property type="match status" value="1"/>
</dbReference>
<keyword evidence="2" id="KW-0344">Guanine-nucleotide releasing factor</keyword>
<dbReference type="InterPro" id="IPR019318">
    <property type="entry name" value="Gua_nucleotide_exch_fac_Ric8"/>
</dbReference>
<dbReference type="OrthoDB" id="5585685at2759"/>
<evidence type="ECO:0000256" key="4">
    <source>
        <dbReference type="SAM" id="MobiDB-lite"/>
    </source>
</evidence>
<sequence>MSNSRTASDLGLLDDLDPAGADLPWEDVSEKLETLRNYIVNGGEVEPLSTERCLSILRHYAFDTRSNLTSQIALRCLSNIILLSTPAKQIFVDQGYPELAILLLQKDDPVNKFLSARLLFLCTSKPTNYEVDVAMMADTINASISRFVNIPIGRPTTNLATDALCEILKLTCNIAASYPLQSSAFHASRQPILQILSTLEIPLRPLQTPISTLIDCLVFLIPDDTSHSAPIPYEEVHITRLVHILDLATQAYAEDELGKSCSPLMQVLFLISQTAPTGIKALLQTLLLPTDKDRESILGTGNSLSSRLLRLSTSISADPLRILIQRLLFELSNNDEKQLIHNIGYGYASGYLYSMGKQPFTHNPARNVGQEEGGQGREVQDVNSNQPWIVNSMSLDVNPLTGQRRDMETQPNLPEMTPEEKEREAERLFVQFERLRENGIIKVENPVAVAMREGRLEEDT</sequence>
<evidence type="ECO:0000256" key="1">
    <source>
        <dbReference type="ARBA" id="ARBA00009049"/>
    </source>
</evidence>
<dbReference type="VEuPathDB" id="FungiDB:BO80DRAFT_429931"/>
<dbReference type="GO" id="GO:0005737">
    <property type="term" value="C:cytoplasm"/>
    <property type="evidence" value="ECO:0007669"/>
    <property type="project" value="TreeGrafter"/>
</dbReference>
<dbReference type="GO" id="GO:0007186">
    <property type="term" value="P:G protein-coupled receptor signaling pathway"/>
    <property type="evidence" value="ECO:0007669"/>
    <property type="project" value="TreeGrafter"/>
</dbReference>
<dbReference type="PANTHER" id="PTHR12425">
    <property type="entry name" value="SYNEMBRYN"/>
    <property type="match status" value="1"/>
</dbReference>
<evidence type="ECO:0000313" key="6">
    <source>
        <dbReference type="Proteomes" id="UP000249402"/>
    </source>
</evidence>
<dbReference type="GeneID" id="37225456"/>
<comment type="similarity">
    <text evidence="1">Belongs to the synembryn family.</text>
</comment>
<keyword evidence="6" id="KW-1185">Reference proteome</keyword>
<evidence type="ECO:0000256" key="2">
    <source>
        <dbReference type="ARBA" id="ARBA00022658"/>
    </source>
</evidence>
<feature type="region of interest" description="Disordered" evidence="4">
    <location>
        <begin position="402"/>
        <end position="424"/>
    </location>
</feature>
<reference evidence="5 6" key="1">
    <citation type="submission" date="2018-02" db="EMBL/GenBank/DDBJ databases">
        <title>The genomes of Aspergillus section Nigri reveals drivers in fungal speciation.</title>
        <authorList>
            <consortium name="DOE Joint Genome Institute"/>
            <person name="Vesth T.C."/>
            <person name="Nybo J."/>
            <person name="Theobald S."/>
            <person name="Brandl J."/>
            <person name="Frisvad J.C."/>
            <person name="Nielsen K.F."/>
            <person name="Lyhne E.K."/>
            <person name="Kogle M.E."/>
            <person name="Kuo A."/>
            <person name="Riley R."/>
            <person name="Clum A."/>
            <person name="Nolan M."/>
            <person name="Lipzen A."/>
            <person name="Salamov A."/>
            <person name="Henrissat B."/>
            <person name="Wiebenga A."/>
            <person name="De vries R.P."/>
            <person name="Grigoriev I.V."/>
            <person name="Mortensen U.H."/>
            <person name="Andersen M.R."/>
            <person name="Baker S.E."/>
        </authorList>
    </citation>
    <scope>NUCLEOTIDE SEQUENCE [LARGE SCALE GENOMIC DNA]</scope>
    <source>
        <strain evidence="5 6">CBS 121593</strain>
    </source>
</reference>
<dbReference type="GO" id="GO:0005085">
    <property type="term" value="F:guanyl-nucleotide exchange factor activity"/>
    <property type="evidence" value="ECO:0007669"/>
    <property type="project" value="UniProtKB-KW"/>
</dbReference>
<dbReference type="PANTHER" id="PTHR12425:SF5">
    <property type="entry name" value="SYNEMBRYN"/>
    <property type="match status" value="1"/>
</dbReference>
<evidence type="ECO:0008006" key="7">
    <source>
        <dbReference type="Google" id="ProtNLM"/>
    </source>
</evidence>
<evidence type="ECO:0000256" key="3">
    <source>
        <dbReference type="ARBA" id="ARBA00023186"/>
    </source>
</evidence>
<dbReference type="GO" id="GO:0001965">
    <property type="term" value="F:G-protein alpha-subunit binding"/>
    <property type="evidence" value="ECO:0007669"/>
    <property type="project" value="TreeGrafter"/>
</dbReference>